<name>A0A381INJ9_AMIAI</name>
<dbReference type="PANTHER" id="PTHR33164">
    <property type="entry name" value="TRANSCRIPTIONAL REGULATOR, MARR FAMILY"/>
    <property type="match status" value="1"/>
</dbReference>
<sequence length="184" mass="20814">MPEAFDLESFLPYRLNRAAELISLSFSREYKQRFQMTRPEWRALAALGSVGRMTATEIGTHSNMHKTKVSRAVAALEERRWLKRRENEADRRVEHLELTAAGQKAYREIADLARTYQQTLDRALRSRCHRAHRGRIGGCRAGTAEPTTQARLTTRSAAVRTASASSERSRSSHAARNHAATAPR</sequence>
<dbReference type="SUPFAM" id="SSF46785">
    <property type="entry name" value="Winged helix' DNA-binding domain"/>
    <property type="match status" value="1"/>
</dbReference>
<feature type="region of interest" description="Disordered" evidence="1">
    <location>
        <begin position="152"/>
        <end position="184"/>
    </location>
</feature>
<reference evidence="3 4" key="1">
    <citation type="submission" date="2018-06" db="EMBL/GenBank/DDBJ databases">
        <authorList>
            <consortium name="Pathogen Informatics"/>
            <person name="Doyle S."/>
        </authorList>
    </citation>
    <scope>NUCLEOTIDE SEQUENCE [LARGE SCALE GENOMIC DNA]</scope>
    <source>
        <strain evidence="3 4">NCTC10684</strain>
    </source>
</reference>
<dbReference type="Pfam" id="PF12802">
    <property type="entry name" value="MarR_2"/>
    <property type="match status" value="1"/>
</dbReference>
<evidence type="ECO:0000259" key="2">
    <source>
        <dbReference type="PROSITE" id="PS50995"/>
    </source>
</evidence>
<proteinExistence type="predicted"/>
<evidence type="ECO:0000256" key="1">
    <source>
        <dbReference type="SAM" id="MobiDB-lite"/>
    </source>
</evidence>
<dbReference type="InterPro" id="IPR036390">
    <property type="entry name" value="WH_DNA-bd_sf"/>
</dbReference>
<dbReference type="PANTHER" id="PTHR33164:SF43">
    <property type="entry name" value="HTH-TYPE TRANSCRIPTIONAL REPRESSOR YETL"/>
    <property type="match status" value="1"/>
</dbReference>
<dbReference type="InterPro" id="IPR039422">
    <property type="entry name" value="MarR/SlyA-like"/>
</dbReference>
<dbReference type="SMART" id="SM00347">
    <property type="entry name" value="HTH_MARR"/>
    <property type="match status" value="1"/>
</dbReference>
<feature type="domain" description="HTH marR-type" evidence="2">
    <location>
        <begin position="8"/>
        <end position="158"/>
    </location>
</feature>
<protein>
    <submittedName>
        <fullName evidence="3">Transcriptional repressor MprA</fullName>
    </submittedName>
</protein>
<dbReference type="Proteomes" id="UP000254701">
    <property type="component" value="Unassembled WGS sequence"/>
</dbReference>
<gene>
    <name evidence="3" type="ORF">NCTC10684_05502</name>
</gene>
<organism evidence="3 4">
    <name type="scientific">Aminobacter aminovorans</name>
    <name type="common">Chelatobacter heintzii</name>
    <dbReference type="NCBI Taxonomy" id="83263"/>
    <lineage>
        <taxon>Bacteria</taxon>
        <taxon>Pseudomonadati</taxon>
        <taxon>Pseudomonadota</taxon>
        <taxon>Alphaproteobacteria</taxon>
        <taxon>Hyphomicrobiales</taxon>
        <taxon>Phyllobacteriaceae</taxon>
        <taxon>Aminobacter</taxon>
    </lineage>
</organism>
<evidence type="ECO:0000313" key="3">
    <source>
        <dbReference type="EMBL" id="SUY29270.1"/>
    </source>
</evidence>
<evidence type="ECO:0000313" key="4">
    <source>
        <dbReference type="Proteomes" id="UP000254701"/>
    </source>
</evidence>
<dbReference type="GO" id="GO:0006950">
    <property type="term" value="P:response to stress"/>
    <property type="evidence" value="ECO:0007669"/>
    <property type="project" value="TreeGrafter"/>
</dbReference>
<dbReference type="Gene3D" id="1.10.10.10">
    <property type="entry name" value="Winged helix-like DNA-binding domain superfamily/Winged helix DNA-binding domain"/>
    <property type="match status" value="1"/>
</dbReference>
<dbReference type="AlphaFoldDB" id="A0A381INJ9"/>
<feature type="compositionally biased region" description="Low complexity" evidence="1">
    <location>
        <begin position="152"/>
        <end position="170"/>
    </location>
</feature>
<dbReference type="InterPro" id="IPR036388">
    <property type="entry name" value="WH-like_DNA-bd_sf"/>
</dbReference>
<accession>A0A381INJ9</accession>
<dbReference type="EMBL" id="UFSM01000003">
    <property type="protein sequence ID" value="SUY29270.1"/>
    <property type="molecule type" value="Genomic_DNA"/>
</dbReference>
<dbReference type="InterPro" id="IPR000835">
    <property type="entry name" value="HTH_MarR-typ"/>
</dbReference>
<dbReference type="PROSITE" id="PS50995">
    <property type="entry name" value="HTH_MARR_2"/>
    <property type="match status" value="1"/>
</dbReference>
<dbReference type="GO" id="GO:0003700">
    <property type="term" value="F:DNA-binding transcription factor activity"/>
    <property type="evidence" value="ECO:0007669"/>
    <property type="project" value="InterPro"/>
</dbReference>